<protein>
    <recommendedName>
        <fullName evidence="13">Coatomer subunit epsilon</fullName>
    </recommendedName>
</protein>
<dbReference type="GO" id="GO:0030126">
    <property type="term" value="C:COPI vesicle coat"/>
    <property type="evidence" value="ECO:0007669"/>
    <property type="project" value="TreeGrafter"/>
</dbReference>
<accession>A0A1R2BIT3</accession>
<organism evidence="11 12">
    <name type="scientific">Stentor coeruleus</name>
    <dbReference type="NCBI Taxonomy" id="5963"/>
    <lineage>
        <taxon>Eukaryota</taxon>
        <taxon>Sar</taxon>
        <taxon>Alveolata</taxon>
        <taxon>Ciliophora</taxon>
        <taxon>Postciliodesmatophora</taxon>
        <taxon>Heterotrichea</taxon>
        <taxon>Heterotrichida</taxon>
        <taxon>Stentoridae</taxon>
        <taxon>Stentor</taxon>
    </lineage>
</organism>
<dbReference type="Gene3D" id="1.25.40.10">
    <property type="entry name" value="Tetratricopeptide repeat domain"/>
    <property type="match status" value="1"/>
</dbReference>
<keyword evidence="8" id="KW-0333">Golgi apparatus</keyword>
<dbReference type="OrthoDB" id="310217at2759"/>
<sequence>MEEKLRSLFFTGNFPQLLDYKGRVSESISLLMSRAQVLMGKVPSSDLPNLKVLANYQKTGEPSKLANDPLEELLSLIFLLNSDQESVVIDSIKLDSLEKKILFATALLKLRRPDVASSSLKAALNENEEEGAFSLILACTCFIKGEFEECASLTNELISKYGESPVLLNLYALSLMEEGNFPRAENLLRKAMDQSKEFGVVSYLEMSLRNLIACKRMVGEGFADIEQYALFRELQRVNPRSEYFIALKAANDLFDQSLS</sequence>
<dbReference type="GO" id="GO:0015031">
    <property type="term" value="P:protein transport"/>
    <property type="evidence" value="ECO:0007669"/>
    <property type="project" value="UniProtKB-KW"/>
</dbReference>
<dbReference type="GO" id="GO:0000139">
    <property type="term" value="C:Golgi membrane"/>
    <property type="evidence" value="ECO:0007669"/>
    <property type="project" value="UniProtKB-SubCell"/>
</dbReference>
<keyword evidence="9" id="KW-0472">Membrane</keyword>
<dbReference type="Pfam" id="PF04733">
    <property type="entry name" value="Coatomer_E"/>
    <property type="match status" value="1"/>
</dbReference>
<gene>
    <name evidence="11" type="ORF">SteCoe_23957</name>
</gene>
<dbReference type="SUPFAM" id="SSF48452">
    <property type="entry name" value="TPR-like"/>
    <property type="match status" value="1"/>
</dbReference>
<evidence type="ECO:0000256" key="3">
    <source>
        <dbReference type="ARBA" id="ARBA00008827"/>
    </source>
</evidence>
<evidence type="ECO:0000313" key="11">
    <source>
        <dbReference type="EMBL" id="OMJ76651.1"/>
    </source>
</evidence>
<dbReference type="AlphaFoldDB" id="A0A1R2BIT3"/>
<evidence type="ECO:0000313" key="12">
    <source>
        <dbReference type="Proteomes" id="UP000187209"/>
    </source>
</evidence>
<reference evidence="11 12" key="1">
    <citation type="submission" date="2016-11" db="EMBL/GenBank/DDBJ databases">
        <title>The macronuclear genome of Stentor coeruleus: a giant cell with tiny introns.</title>
        <authorList>
            <person name="Slabodnick M."/>
            <person name="Ruby J.G."/>
            <person name="Reiff S.B."/>
            <person name="Swart E.C."/>
            <person name="Gosai S."/>
            <person name="Prabakaran S."/>
            <person name="Witkowska E."/>
            <person name="Larue G.E."/>
            <person name="Fisher S."/>
            <person name="Freeman R.M."/>
            <person name="Gunawardena J."/>
            <person name="Chu W."/>
            <person name="Stover N.A."/>
            <person name="Gregory B.D."/>
            <person name="Nowacki M."/>
            <person name="Derisi J."/>
            <person name="Roy S.W."/>
            <person name="Marshall W.F."/>
            <person name="Sood P."/>
        </authorList>
    </citation>
    <scope>NUCLEOTIDE SEQUENCE [LARGE SCALE GENOMIC DNA]</scope>
    <source>
        <strain evidence="11">WM001</strain>
    </source>
</reference>
<dbReference type="GO" id="GO:0006888">
    <property type="term" value="P:endoplasmic reticulum to Golgi vesicle-mediated transport"/>
    <property type="evidence" value="ECO:0007669"/>
    <property type="project" value="TreeGrafter"/>
</dbReference>
<comment type="caution">
    <text evidence="11">The sequence shown here is derived from an EMBL/GenBank/DDBJ whole genome shotgun (WGS) entry which is preliminary data.</text>
</comment>
<evidence type="ECO:0000256" key="9">
    <source>
        <dbReference type="ARBA" id="ARBA00023136"/>
    </source>
</evidence>
<keyword evidence="4" id="KW-0813">Transport</keyword>
<evidence type="ECO:0000256" key="1">
    <source>
        <dbReference type="ARBA" id="ARBA00004255"/>
    </source>
</evidence>
<comment type="similarity">
    <text evidence="3">Belongs to the COPE family.</text>
</comment>
<dbReference type="InterPro" id="IPR006822">
    <property type="entry name" value="Coatomer_esu"/>
</dbReference>
<keyword evidence="6" id="KW-0931">ER-Golgi transport</keyword>
<evidence type="ECO:0000256" key="6">
    <source>
        <dbReference type="ARBA" id="ARBA00022892"/>
    </source>
</evidence>
<dbReference type="GO" id="GO:0006890">
    <property type="term" value="P:retrograde vesicle-mediated transport, Golgi to endoplasmic reticulum"/>
    <property type="evidence" value="ECO:0007669"/>
    <property type="project" value="InterPro"/>
</dbReference>
<name>A0A1R2BIT3_9CILI</name>
<evidence type="ECO:0000256" key="2">
    <source>
        <dbReference type="ARBA" id="ARBA00004347"/>
    </source>
</evidence>
<dbReference type="PANTHER" id="PTHR10805">
    <property type="entry name" value="COATOMER SUBUNIT EPSILON"/>
    <property type="match status" value="1"/>
</dbReference>
<dbReference type="GO" id="GO:0005198">
    <property type="term" value="F:structural molecule activity"/>
    <property type="evidence" value="ECO:0007669"/>
    <property type="project" value="InterPro"/>
</dbReference>
<evidence type="ECO:0000256" key="10">
    <source>
        <dbReference type="ARBA" id="ARBA00023329"/>
    </source>
</evidence>
<keyword evidence="12" id="KW-1185">Reference proteome</keyword>
<keyword evidence="5" id="KW-0963">Cytoplasm</keyword>
<evidence type="ECO:0000256" key="4">
    <source>
        <dbReference type="ARBA" id="ARBA00022448"/>
    </source>
</evidence>
<evidence type="ECO:0008006" key="13">
    <source>
        <dbReference type="Google" id="ProtNLM"/>
    </source>
</evidence>
<evidence type="ECO:0000256" key="7">
    <source>
        <dbReference type="ARBA" id="ARBA00022927"/>
    </source>
</evidence>
<dbReference type="GO" id="GO:0006891">
    <property type="term" value="P:intra-Golgi vesicle-mediated transport"/>
    <property type="evidence" value="ECO:0007669"/>
    <property type="project" value="TreeGrafter"/>
</dbReference>
<keyword evidence="10" id="KW-0968">Cytoplasmic vesicle</keyword>
<comment type="subcellular location">
    <subcellularLocation>
        <location evidence="2">Cytoplasmic vesicle</location>
        <location evidence="2">COPI-coated vesicle membrane</location>
        <topology evidence="2">Peripheral membrane protein</topology>
        <orientation evidence="2">Cytoplasmic side</orientation>
    </subcellularLocation>
    <subcellularLocation>
        <location evidence="1">Golgi apparatus membrane</location>
        <topology evidence="1">Peripheral membrane protein</topology>
        <orientation evidence="1">Cytoplasmic side</orientation>
    </subcellularLocation>
</comment>
<dbReference type="PANTHER" id="PTHR10805:SF0">
    <property type="entry name" value="COATOMER SUBUNIT EPSILON"/>
    <property type="match status" value="1"/>
</dbReference>
<dbReference type="Proteomes" id="UP000187209">
    <property type="component" value="Unassembled WGS sequence"/>
</dbReference>
<keyword evidence="7" id="KW-0653">Protein transport</keyword>
<evidence type="ECO:0000256" key="5">
    <source>
        <dbReference type="ARBA" id="ARBA00022490"/>
    </source>
</evidence>
<dbReference type="EMBL" id="MPUH01000620">
    <property type="protein sequence ID" value="OMJ76651.1"/>
    <property type="molecule type" value="Genomic_DNA"/>
</dbReference>
<evidence type="ECO:0000256" key="8">
    <source>
        <dbReference type="ARBA" id="ARBA00023034"/>
    </source>
</evidence>
<proteinExistence type="inferred from homology"/>
<dbReference type="InterPro" id="IPR011990">
    <property type="entry name" value="TPR-like_helical_dom_sf"/>
</dbReference>